<dbReference type="Gene3D" id="3.40.50.1820">
    <property type="entry name" value="alpha/beta hydrolase"/>
    <property type="match status" value="1"/>
</dbReference>
<dbReference type="KEGG" id="ssck:SPSK_06301"/>
<feature type="region of interest" description="Disordered" evidence="2">
    <location>
        <begin position="47"/>
        <end position="68"/>
    </location>
</feature>
<dbReference type="PANTHER" id="PTHR45763">
    <property type="entry name" value="HYDROLASE, ALPHA/BETA FOLD FAMILY PROTEIN, EXPRESSED-RELATED"/>
    <property type="match status" value="1"/>
</dbReference>
<feature type="coiled-coil region" evidence="1">
    <location>
        <begin position="239"/>
        <end position="266"/>
    </location>
</feature>
<dbReference type="VEuPathDB" id="FungiDB:SPSK_06301"/>
<sequence>MATALFRRPLSSAFSSGAASSNTKNKLNRNGVASPNCTASFIHTTSAMSSAAPSQPAPDRDSQTVTLPDGRTLGFAEYGAPEGAPVIYFHGFPSNRLEGQAMDKSAKRHKVRLLCLDRPGYGLSTLQPGRRMLDWPDDVMTFASTQNLSKFGVLGGSGGGPYVLACASKLPAGVLTHAGVMCGGGAFDRASRVAGVVPRRSRVTAWFATYWPSALRVMVAGLAGTIQWVVRTRMVSRWIDNWFAAMDKKEAERKTEEKQKKEAAKAKAIAVADTHSEGSIAGSDFEEVAAVAASVESLSTVATTKPGSTKAADDDVHDVHEVDPEDEEDGEPKRSIPERREAMFRALFHTFAQGAEPTVQDAQVLCSDLGFRFEDITYDPVTFWHGDQDTNTPLPWIQQITDRMPHAVLKVYPGESHYSLVGHIDEIVAYFSPKASEAGEKTAPEDAEGK</sequence>
<gene>
    <name evidence="3" type="ORF">SPSK_06301</name>
</gene>
<feature type="compositionally biased region" description="Basic and acidic residues" evidence="2">
    <location>
        <begin position="311"/>
        <end position="322"/>
    </location>
</feature>
<dbReference type="OrthoDB" id="294702at2759"/>
<proteinExistence type="predicted"/>
<evidence type="ECO:0008006" key="4">
    <source>
        <dbReference type="Google" id="ProtNLM"/>
    </source>
</evidence>
<dbReference type="PANTHER" id="PTHR45763:SF46">
    <property type="entry name" value="AB HYDROLASE-1 DOMAIN-CONTAINING PROTEIN"/>
    <property type="match status" value="1"/>
</dbReference>
<dbReference type="AlphaFoldDB" id="A0A0F2MJY4"/>
<evidence type="ECO:0000256" key="2">
    <source>
        <dbReference type="SAM" id="MobiDB-lite"/>
    </source>
</evidence>
<protein>
    <recommendedName>
        <fullName evidence="4">AB hydrolase-1 domain-containing protein</fullName>
    </recommendedName>
</protein>
<dbReference type="InterPro" id="IPR029058">
    <property type="entry name" value="AB_hydrolase_fold"/>
</dbReference>
<accession>A0A0F2MJY4</accession>
<comment type="caution">
    <text evidence="3">The sequence shown here is derived from an EMBL/GenBank/DDBJ whole genome shotgun (WGS) entry which is preliminary data.</text>
</comment>
<dbReference type="GeneID" id="27668284"/>
<dbReference type="EMBL" id="AXCR01000001">
    <property type="protein sequence ID" value="KJR89389.1"/>
    <property type="molecule type" value="Genomic_DNA"/>
</dbReference>
<dbReference type="Proteomes" id="UP000033710">
    <property type="component" value="Unassembled WGS sequence"/>
</dbReference>
<dbReference type="RefSeq" id="XP_016592065.1">
    <property type="nucleotide sequence ID" value="XM_016733007.1"/>
</dbReference>
<reference evidence="3" key="2">
    <citation type="journal article" date="2015" name="Eukaryot. Cell">
        <title>Asexual propagation of a virulent clone complex in a human and feline outbreak of sporotrichosis.</title>
        <authorList>
            <person name="Teixeira Mde M."/>
            <person name="Rodrigues A.M."/>
            <person name="Tsui C.K."/>
            <person name="de Almeida L.G."/>
            <person name="Van Diepeningen A.D."/>
            <person name="van den Ende B.G."/>
            <person name="Fernandes G.F."/>
            <person name="Kano R."/>
            <person name="Hamelin R.C."/>
            <person name="Lopes-Bezerra L.M."/>
            <person name="Vasconcelos A.T."/>
            <person name="de Hoog S."/>
            <person name="de Camargo Z.P."/>
            <person name="Felipe M.S."/>
        </authorList>
    </citation>
    <scope>NUCLEOTIDE SEQUENCE [LARGE SCALE GENOMIC DNA]</scope>
    <source>
        <strain evidence="3">1099-18</strain>
    </source>
</reference>
<reference evidence="3" key="1">
    <citation type="journal article" date="2014" name="BMC Genomics">
        <title>Comparative genomics of the major fungal agents of human and animal Sporotrichosis: Sporothrix schenckii and Sporothrix brasiliensis.</title>
        <authorList>
            <person name="Teixeira M.M."/>
            <person name="de Almeida L.G."/>
            <person name="Kubitschek-Barreira P."/>
            <person name="Alves F.L."/>
            <person name="Kioshima E.S."/>
            <person name="Abadio A.K."/>
            <person name="Fernandes L."/>
            <person name="Derengowski L.S."/>
            <person name="Ferreira K.S."/>
            <person name="Souza R.C."/>
            <person name="Ruiz J.C."/>
            <person name="de Andrade N.C."/>
            <person name="Paes H.C."/>
            <person name="Nicola A.M."/>
            <person name="Albuquerque P."/>
            <person name="Gerber A.L."/>
            <person name="Martins V.P."/>
            <person name="Peconick L.D."/>
            <person name="Neto A.V."/>
            <person name="Chaucanez C.B."/>
            <person name="Silva P.A."/>
            <person name="Cunha O.L."/>
            <person name="de Oliveira F.F."/>
            <person name="dos Santos T.C."/>
            <person name="Barros A.L."/>
            <person name="Soares M.A."/>
            <person name="de Oliveira L.M."/>
            <person name="Marini M.M."/>
            <person name="Villalobos-Duno H."/>
            <person name="Cunha M.M."/>
            <person name="de Hoog S."/>
            <person name="da Silveira J.F."/>
            <person name="Henrissat B."/>
            <person name="Nino-Vega G.A."/>
            <person name="Cisalpino P.S."/>
            <person name="Mora-Montes H.M."/>
            <person name="Almeida S.R."/>
            <person name="Stajich J.E."/>
            <person name="Lopes-Bezerra L.M."/>
            <person name="Vasconcelos A.T."/>
            <person name="Felipe M.S."/>
        </authorList>
    </citation>
    <scope>NUCLEOTIDE SEQUENCE [LARGE SCALE GENOMIC DNA]</scope>
    <source>
        <strain evidence="3">1099-18</strain>
    </source>
</reference>
<dbReference type="SUPFAM" id="SSF53474">
    <property type="entry name" value="alpha/beta-Hydrolases"/>
    <property type="match status" value="1"/>
</dbReference>
<feature type="region of interest" description="Disordered" evidence="2">
    <location>
        <begin position="302"/>
        <end position="336"/>
    </location>
</feature>
<evidence type="ECO:0000256" key="1">
    <source>
        <dbReference type="SAM" id="Coils"/>
    </source>
</evidence>
<organism evidence="3">
    <name type="scientific">Sporothrix schenckii 1099-18</name>
    <dbReference type="NCBI Taxonomy" id="1397361"/>
    <lineage>
        <taxon>Eukaryota</taxon>
        <taxon>Fungi</taxon>
        <taxon>Dikarya</taxon>
        <taxon>Ascomycota</taxon>
        <taxon>Pezizomycotina</taxon>
        <taxon>Sordariomycetes</taxon>
        <taxon>Sordariomycetidae</taxon>
        <taxon>Ophiostomatales</taxon>
        <taxon>Ophiostomataceae</taxon>
        <taxon>Sporothrix</taxon>
    </lineage>
</organism>
<keyword evidence="1" id="KW-0175">Coiled coil</keyword>
<evidence type="ECO:0000313" key="3">
    <source>
        <dbReference type="EMBL" id="KJR89389.1"/>
    </source>
</evidence>
<name>A0A0F2MJY4_SPOSC</name>